<evidence type="ECO:0000256" key="2">
    <source>
        <dbReference type="SAM" id="SignalP"/>
    </source>
</evidence>
<protein>
    <recommendedName>
        <fullName evidence="5">Secreted protein</fullName>
    </recommendedName>
</protein>
<feature type="signal peptide" evidence="2">
    <location>
        <begin position="1"/>
        <end position="20"/>
    </location>
</feature>
<keyword evidence="4" id="KW-1185">Reference proteome</keyword>
<gene>
    <name evidence="3" type="ORF">PPACK8108_LOCUS23583</name>
</gene>
<dbReference type="Proteomes" id="UP001153365">
    <property type="component" value="Unassembled WGS sequence"/>
</dbReference>
<evidence type="ECO:0000313" key="3">
    <source>
        <dbReference type="EMBL" id="CAH7688606.1"/>
    </source>
</evidence>
<feature type="region of interest" description="Disordered" evidence="1">
    <location>
        <begin position="177"/>
        <end position="208"/>
    </location>
</feature>
<name>A0AAV0BSR2_PHAPC</name>
<evidence type="ECO:0000313" key="4">
    <source>
        <dbReference type="Proteomes" id="UP001153365"/>
    </source>
</evidence>
<organism evidence="3 4">
    <name type="scientific">Phakopsora pachyrhizi</name>
    <name type="common">Asian soybean rust disease fungus</name>
    <dbReference type="NCBI Taxonomy" id="170000"/>
    <lineage>
        <taxon>Eukaryota</taxon>
        <taxon>Fungi</taxon>
        <taxon>Dikarya</taxon>
        <taxon>Basidiomycota</taxon>
        <taxon>Pucciniomycotina</taxon>
        <taxon>Pucciniomycetes</taxon>
        <taxon>Pucciniales</taxon>
        <taxon>Phakopsoraceae</taxon>
        <taxon>Phakopsora</taxon>
    </lineage>
</organism>
<evidence type="ECO:0000256" key="1">
    <source>
        <dbReference type="SAM" id="MobiDB-lite"/>
    </source>
</evidence>
<feature type="chain" id="PRO_5043381609" description="Secreted protein" evidence="2">
    <location>
        <begin position="21"/>
        <end position="208"/>
    </location>
</feature>
<evidence type="ECO:0008006" key="5">
    <source>
        <dbReference type="Google" id="ProtNLM"/>
    </source>
</evidence>
<dbReference type="EMBL" id="CALTRL010005996">
    <property type="protein sequence ID" value="CAH7688606.1"/>
    <property type="molecule type" value="Genomic_DNA"/>
</dbReference>
<sequence>MRSLIIPALLCVLFIHKSCATVHTQCYNYFLQKDGCVFSAADDRNRCSADPKPSTAVGVVQASNTNVKRHTLARRYDTTLPSPSVRGEGICGNYNTAEAEGASLWVGPNPDSTNPEEAGWLNKGKTSNCNKQLYIINPRTRKTVYVNVIDGHDFQTTQPDVGCFQIALTQNTFLQLDPTDEEKEKGSIGSLTWDFNNLNGASPQDGPV</sequence>
<accession>A0AAV0BSR2</accession>
<feature type="compositionally biased region" description="Polar residues" evidence="1">
    <location>
        <begin position="189"/>
        <end position="202"/>
    </location>
</feature>
<comment type="caution">
    <text evidence="3">The sequence shown here is derived from an EMBL/GenBank/DDBJ whole genome shotgun (WGS) entry which is preliminary data.</text>
</comment>
<keyword evidence="2" id="KW-0732">Signal</keyword>
<reference evidence="3" key="1">
    <citation type="submission" date="2022-06" db="EMBL/GenBank/DDBJ databases">
        <authorList>
            <consortium name="SYNGENTA / RWTH Aachen University"/>
        </authorList>
    </citation>
    <scope>NUCLEOTIDE SEQUENCE</scope>
</reference>
<proteinExistence type="predicted"/>
<dbReference type="AlphaFoldDB" id="A0AAV0BSR2"/>